<dbReference type="AlphaFoldDB" id="A0A1X2GLE7"/>
<feature type="compositionally biased region" description="Polar residues" evidence="1">
    <location>
        <begin position="285"/>
        <end position="306"/>
    </location>
</feature>
<feature type="compositionally biased region" description="Low complexity" evidence="1">
    <location>
        <begin position="237"/>
        <end position="267"/>
    </location>
</feature>
<feature type="region of interest" description="Disordered" evidence="1">
    <location>
        <begin position="1"/>
        <end position="389"/>
    </location>
</feature>
<name>A0A1X2GLE7_9FUNG</name>
<comment type="caution">
    <text evidence="2">The sequence shown here is derived from an EMBL/GenBank/DDBJ whole genome shotgun (WGS) entry which is preliminary data.</text>
</comment>
<dbReference type="EMBL" id="MCGT01000010">
    <property type="protein sequence ID" value="ORX56351.1"/>
    <property type="molecule type" value="Genomic_DNA"/>
</dbReference>
<gene>
    <name evidence="2" type="ORF">DM01DRAFT_1334824</name>
</gene>
<feature type="compositionally biased region" description="Basic and acidic residues" evidence="1">
    <location>
        <begin position="200"/>
        <end position="209"/>
    </location>
</feature>
<evidence type="ECO:0000313" key="2">
    <source>
        <dbReference type="EMBL" id="ORX56351.1"/>
    </source>
</evidence>
<reference evidence="2 3" key="1">
    <citation type="submission" date="2016-07" db="EMBL/GenBank/DDBJ databases">
        <title>Pervasive Adenine N6-methylation of Active Genes in Fungi.</title>
        <authorList>
            <consortium name="DOE Joint Genome Institute"/>
            <person name="Mondo S.J."/>
            <person name="Dannebaum R.O."/>
            <person name="Kuo R.C."/>
            <person name="Labutti K."/>
            <person name="Haridas S."/>
            <person name="Kuo A."/>
            <person name="Salamov A."/>
            <person name="Ahrendt S.R."/>
            <person name="Lipzen A."/>
            <person name="Sullivan W."/>
            <person name="Andreopoulos W.B."/>
            <person name="Clum A."/>
            <person name="Lindquist E."/>
            <person name="Daum C."/>
            <person name="Ramamoorthy G.K."/>
            <person name="Gryganskyi A."/>
            <person name="Culley D."/>
            <person name="Magnuson J.K."/>
            <person name="James T.Y."/>
            <person name="O'Malley M.A."/>
            <person name="Stajich J.E."/>
            <person name="Spatafora J.W."/>
            <person name="Visel A."/>
            <person name="Grigoriev I.V."/>
        </authorList>
    </citation>
    <scope>NUCLEOTIDE SEQUENCE [LARGE SCALE GENOMIC DNA]</scope>
    <source>
        <strain evidence="2 3">NRRL 3301</strain>
    </source>
</reference>
<feature type="compositionally biased region" description="Polar residues" evidence="1">
    <location>
        <begin position="190"/>
        <end position="199"/>
    </location>
</feature>
<feature type="compositionally biased region" description="Low complexity" evidence="1">
    <location>
        <begin position="324"/>
        <end position="336"/>
    </location>
</feature>
<dbReference type="Proteomes" id="UP000242146">
    <property type="component" value="Unassembled WGS sequence"/>
</dbReference>
<feature type="compositionally biased region" description="Polar residues" evidence="1">
    <location>
        <begin position="1"/>
        <end position="14"/>
    </location>
</feature>
<organism evidence="2 3">
    <name type="scientific">Hesseltinella vesiculosa</name>
    <dbReference type="NCBI Taxonomy" id="101127"/>
    <lineage>
        <taxon>Eukaryota</taxon>
        <taxon>Fungi</taxon>
        <taxon>Fungi incertae sedis</taxon>
        <taxon>Mucoromycota</taxon>
        <taxon>Mucoromycotina</taxon>
        <taxon>Mucoromycetes</taxon>
        <taxon>Mucorales</taxon>
        <taxon>Cunninghamellaceae</taxon>
        <taxon>Hesseltinella</taxon>
    </lineage>
</organism>
<proteinExistence type="predicted"/>
<feature type="compositionally biased region" description="Low complexity" evidence="1">
    <location>
        <begin position="77"/>
        <end position="87"/>
    </location>
</feature>
<evidence type="ECO:0000256" key="1">
    <source>
        <dbReference type="SAM" id="MobiDB-lite"/>
    </source>
</evidence>
<evidence type="ECO:0000313" key="3">
    <source>
        <dbReference type="Proteomes" id="UP000242146"/>
    </source>
</evidence>
<sequence>MNSSKPNARFSQPSRLRKRSMEMIAPSPTYHSVGFDSSLRSSKQDLAHPSFDHLAPSRHWQQDIDTTTGQNDDEWNSSSSSASSHSHAFGRPDLLHSPATARQLPSGRERPYQTNKWEAPSDWDRHSFKSDPVAEASTSWSNYCMDGASHRPSGQRSLAMGSNRKERPASGWQASSPSHTPNSFWLDMPRQQSSQTQSMGDRRDVELLRPPESTSSISTPPSNRTTFSRRVVPSYLPSPQSPHHQASSYGRSTTSSSPSFSEATRPSMPSAHARPPPEPSSSSEATLTWSKVAQTGLASTSSAVSRQKQPQQKQPQEPQPQEPQPQQSPSSSKPKSTPGEPLYAPWSLQEETSPSPRSSNMEDEENSTAPLSPSAVAEEAAEVINDPKRPVKDIAWWRGSKKDMAPVVLPKTREDIDQHLYPFHPIAWAKLPSSASTSSPGPSTAADPQTHTYLYTHPRYFKSYEPQWTPAKRLKSLLKNTHV</sequence>
<protein>
    <submittedName>
        <fullName evidence="2">Uncharacterized protein</fullName>
    </submittedName>
</protein>
<feature type="compositionally biased region" description="Polar residues" evidence="1">
    <location>
        <begin position="349"/>
        <end position="359"/>
    </location>
</feature>
<keyword evidence="3" id="KW-1185">Reference proteome</keyword>
<feature type="compositionally biased region" description="Polar residues" evidence="1">
    <location>
        <begin position="172"/>
        <end position="183"/>
    </location>
</feature>
<feature type="compositionally biased region" description="Low complexity" evidence="1">
    <location>
        <begin position="307"/>
        <end position="316"/>
    </location>
</feature>
<feature type="compositionally biased region" description="Low complexity" evidence="1">
    <location>
        <begin position="210"/>
        <end position="226"/>
    </location>
</feature>
<accession>A0A1X2GLE7</accession>